<keyword evidence="4" id="KW-1185">Reference proteome</keyword>
<dbReference type="PANTHER" id="PTHR10775:SF185">
    <property type="entry name" value="OS08G0208400 PROTEIN"/>
    <property type="match status" value="1"/>
</dbReference>
<name>A0AA38TJG5_9ASTR</name>
<evidence type="ECO:0000313" key="3">
    <source>
        <dbReference type="EMBL" id="KAJ9562065.1"/>
    </source>
</evidence>
<reference evidence="3" key="1">
    <citation type="submission" date="2023-03" db="EMBL/GenBank/DDBJ databases">
        <title>Chromosome-scale reference genome and RAD-based genetic map of yellow starthistle (Centaurea solstitialis) reveal putative structural variation and QTLs associated with invader traits.</title>
        <authorList>
            <person name="Reatini B."/>
            <person name="Cang F.A."/>
            <person name="Jiang Q."/>
            <person name="Mckibben M.T.W."/>
            <person name="Barker M.S."/>
            <person name="Rieseberg L.H."/>
            <person name="Dlugosch K.M."/>
        </authorList>
    </citation>
    <scope>NUCLEOTIDE SEQUENCE</scope>
    <source>
        <strain evidence="3">CAN-66</strain>
        <tissue evidence="3">Leaf</tissue>
    </source>
</reference>
<comment type="caution">
    <text evidence="3">The sequence shown here is derived from an EMBL/GenBank/DDBJ whole genome shotgun (WGS) entry which is preliminary data.</text>
</comment>
<evidence type="ECO:0000256" key="2">
    <source>
        <dbReference type="SAM" id="MobiDB-lite"/>
    </source>
</evidence>
<organism evidence="3 4">
    <name type="scientific">Centaurea solstitialis</name>
    <name type="common">yellow star-thistle</name>
    <dbReference type="NCBI Taxonomy" id="347529"/>
    <lineage>
        <taxon>Eukaryota</taxon>
        <taxon>Viridiplantae</taxon>
        <taxon>Streptophyta</taxon>
        <taxon>Embryophyta</taxon>
        <taxon>Tracheophyta</taxon>
        <taxon>Spermatophyta</taxon>
        <taxon>Magnoliopsida</taxon>
        <taxon>eudicotyledons</taxon>
        <taxon>Gunneridae</taxon>
        <taxon>Pentapetalae</taxon>
        <taxon>asterids</taxon>
        <taxon>campanulids</taxon>
        <taxon>Asterales</taxon>
        <taxon>Asteraceae</taxon>
        <taxon>Carduoideae</taxon>
        <taxon>Cardueae</taxon>
        <taxon>Centaureinae</taxon>
        <taxon>Centaurea</taxon>
    </lineage>
</organism>
<feature type="compositionally biased region" description="Polar residues" evidence="2">
    <location>
        <begin position="352"/>
        <end position="366"/>
    </location>
</feature>
<sequence length="366" mass="41676">MKAAVMWTISDFPGLGMLGGIQTKGYKACPICLDDTDAKFSHGRMSYMGARRWLDMNHEFRVQGRNFNGKNEFRLAPQTRTAIQVYKEIVSHRYPRLSLVKEKKSSQVFFEIDWNGESGDALFEWIHITARNAFKRWKSDCHKLYKLQGRFPIPKNFVHRPCQWEFFCTLFETETWKNKSKRMSEARLSAKRVEHGLGPILFRYRANEHVASGDVAPHLCTISETTKSEERKRLVLEAIEKIENDPNNVEPPIRCPVEKEISIIEEIVGPSVGTVVRGMGSLAVRAPRMRGPAKGSTSKPVSTVSEETLRLQLAERDDEIRLLKEAQNEAKEEAAKQKKLLDKLLKRMNASDGDSNTTTPTSHALG</sequence>
<proteinExistence type="predicted"/>
<dbReference type="InterPro" id="IPR004242">
    <property type="entry name" value="Transposase_21"/>
</dbReference>
<dbReference type="AlphaFoldDB" id="A0AA38TJG5"/>
<evidence type="ECO:0000313" key="4">
    <source>
        <dbReference type="Proteomes" id="UP001172457"/>
    </source>
</evidence>
<dbReference type="Pfam" id="PF02992">
    <property type="entry name" value="Transposase_21"/>
    <property type="match status" value="1"/>
</dbReference>
<dbReference type="EMBL" id="JARYMX010000002">
    <property type="protein sequence ID" value="KAJ9562065.1"/>
    <property type="molecule type" value="Genomic_DNA"/>
</dbReference>
<feature type="region of interest" description="Disordered" evidence="2">
    <location>
        <begin position="347"/>
        <end position="366"/>
    </location>
</feature>
<dbReference type="PANTHER" id="PTHR10775">
    <property type="entry name" value="OS08G0208400 PROTEIN"/>
    <property type="match status" value="1"/>
</dbReference>
<gene>
    <name evidence="3" type="ORF">OSB04_007225</name>
</gene>
<protein>
    <submittedName>
        <fullName evidence="3">Uncharacterized protein</fullName>
    </submittedName>
</protein>
<feature type="coiled-coil region" evidence="1">
    <location>
        <begin position="309"/>
        <end position="347"/>
    </location>
</feature>
<dbReference type="Proteomes" id="UP001172457">
    <property type="component" value="Chromosome 2"/>
</dbReference>
<evidence type="ECO:0000256" key="1">
    <source>
        <dbReference type="SAM" id="Coils"/>
    </source>
</evidence>
<accession>A0AA38TJG5</accession>
<keyword evidence="1" id="KW-0175">Coiled coil</keyword>